<dbReference type="RefSeq" id="WP_138190242.1">
    <property type="nucleotide sequence ID" value="NZ_VBWP01000002.1"/>
</dbReference>
<keyword evidence="9" id="KW-1185">Reference proteome</keyword>
<dbReference type="InterPro" id="IPR002676">
    <property type="entry name" value="RimM_N"/>
</dbReference>
<evidence type="ECO:0000313" key="9">
    <source>
        <dbReference type="Proteomes" id="UP000306912"/>
    </source>
</evidence>
<dbReference type="Pfam" id="PF24986">
    <property type="entry name" value="PRC_RimM"/>
    <property type="match status" value="1"/>
</dbReference>
<dbReference type="PANTHER" id="PTHR33692">
    <property type="entry name" value="RIBOSOME MATURATION FACTOR RIMM"/>
    <property type="match status" value="1"/>
</dbReference>
<comment type="caution">
    <text evidence="8">The sequence shown here is derived from an EMBL/GenBank/DDBJ whole genome shotgun (WGS) entry which is preliminary data.</text>
</comment>
<dbReference type="GO" id="GO:0005840">
    <property type="term" value="C:ribosome"/>
    <property type="evidence" value="ECO:0007669"/>
    <property type="project" value="InterPro"/>
</dbReference>
<dbReference type="InterPro" id="IPR056792">
    <property type="entry name" value="PRC_RimM"/>
</dbReference>
<dbReference type="SUPFAM" id="SSF50447">
    <property type="entry name" value="Translation proteins"/>
    <property type="match status" value="1"/>
</dbReference>
<keyword evidence="3 5" id="KW-0698">rRNA processing</keyword>
<organism evidence="8 9">
    <name type="scientific">Culicoidibacter larvae</name>
    <dbReference type="NCBI Taxonomy" id="2579976"/>
    <lineage>
        <taxon>Bacteria</taxon>
        <taxon>Bacillati</taxon>
        <taxon>Bacillota</taxon>
        <taxon>Culicoidibacteria</taxon>
        <taxon>Culicoidibacterales</taxon>
        <taxon>Culicoidibacteraceae</taxon>
        <taxon>Culicoidibacter</taxon>
    </lineage>
</organism>
<dbReference type="GO" id="GO:0006364">
    <property type="term" value="P:rRNA processing"/>
    <property type="evidence" value="ECO:0007669"/>
    <property type="project" value="UniProtKB-UniRule"/>
</dbReference>
<dbReference type="InterPro" id="IPR036976">
    <property type="entry name" value="RimM_N_sf"/>
</dbReference>
<evidence type="ECO:0000259" key="7">
    <source>
        <dbReference type="Pfam" id="PF24986"/>
    </source>
</evidence>
<dbReference type="Pfam" id="PF01782">
    <property type="entry name" value="RimM"/>
    <property type="match status" value="1"/>
</dbReference>
<dbReference type="NCBIfam" id="TIGR02273">
    <property type="entry name" value="16S_RimM"/>
    <property type="match status" value="1"/>
</dbReference>
<keyword evidence="2 5" id="KW-0690">Ribosome biogenesis</keyword>
<sequence>MDYYIVGRIVNTHGIRGEVRVLADTDFADERFVRGNKLYIFNKNELVEQVEIEQVRLHKNFYLLTFKGKHNINQVEAFKQMVLKIDATQQKPLDDGFYHHQIIGLRAVDEQGQEVGMVKDIFNSGATDIWTIKRKGDKDIMVPYIDEYVGDVDLEAGTVVLKKYQDFI</sequence>
<evidence type="ECO:0000259" key="6">
    <source>
        <dbReference type="Pfam" id="PF01782"/>
    </source>
</evidence>
<protein>
    <recommendedName>
        <fullName evidence="5">Ribosome maturation factor RimM</fullName>
    </recommendedName>
</protein>
<dbReference type="SUPFAM" id="SSF50346">
    <property type="entry name" value="PRC-barrel domain"/>
    <property type="match status" value="1"/>
</dbReference>
<feature type="domain" description="Ribosome maturation factor RimM PRC barrel" evidence="7">
    <location>
        <begin position="99"/>
        <end position="162"/>
    </location>
</feature>
<comment type="subcellular location">
    <subcellularLocation>
        <location evidence="5">Cytoplasm</location>
    </subcellularLocation>
</comment>
<comment type="function">
    <text evidence="5">An accessory protein needed during the final step in the assembly of 30S ribosomal subunit, possibly for assembly of the head region. Essential for efficient processing of 16S rRNA. May be needed both before and after RbfA during the maturation of 16S rRNA. It has affinity for free ribosomal 30S subunits but not for 70S ribosomes.</text>
</comment>
<dbReference type="Gene3D" id="2.30.30.240">
    <property type="entry name" value="PRC-barrel domain"/>
    <property type="match status" value="1"/>
</dbReference>
<comment type="similarity">
    <text evidence="5">Belongs to the RimM family.</text>
</comment>
<dbReference type="HAMAP" id="MF_00014">
    <property type="entry name" value="Ribosome_mat_RimM"/>
    <property type="match status" value="1"/>
</dbReference>
<dbReference type="InParanoid" id="A0A5R8QF20"/>
<evidence type="ECO:0000256" key="2">
    <source>
        <dbReference type="ARBA" id="ARBA00022517"/>
    </source>
</evidence>
<dbReference type="FunCoup" id="A0A5R8QF20">
    <property type="interactions" value="316"/>
</dbReference>
<comment type="subunit">
    <text evidence="5">Binds ribosomal protein uS19.</text>
</comment>
<gene>
    <name evidence="5 8" type="primary">rimM</name>
    <name evidence="8" type="ORF">FEZ08_03020</name>
</gene>
<dbReference type="GO" id="GO:0005737">
    <property type="term" value="C:cytoplasm"/>
    <property type="evidence" value="ECO:0007669"/>
    <property type="project" value="UniProtKB-SubCell"/>
</dbReference>
<dbReference type="InterPro" id="IPR009000">
    <property type="entry name" value="Transl_B-barrel_sf"/>
</dbReference>
<keyword evidence="4 5" id="KW-0143">Chaperone</keyword>
<evidence type="ECO:0000256" key="5">
    <source>
        <dbReference type="HAMAP-Rule" id="MF_00014"/>
    </source>
</evidence>
<dbReference type="EMBL" id="VBWP01000002">
    <property type="protein sequence ID" value="TLG76605.1"/>
    <property type="molecule type" value="Genomic_DNA"/>
</dbReference>
<dbReference type="PANTHER" id="PTHR33692:SF1">
    <property type="entry name" value="RIBOSOME MATURATION FACTOR RIMM"/>
    <property type="match status" value="1"/>
</dbReference>
<reference evidence="8 9" key="1">
    <citation type="submission" date="2019-05" db="EMBL/GenBank/DDBJ databases">
        <title>Culicoidintestinum kansasii gen. nov., sp. nov. from the gastrointestinal tract of the biting midge, Culicoides sonorensis.</title>
        <authorList>
            <person name="Neupane S."/>
            <person name="Ghosh A."/>
            <person name="Gunther S."/>
            <person name="Martin K."/>
            <person name="Zurek L."/>
        </authorList>
    </citation>
    <scope>NUCLEOTIDE SEQUENCE [LARGE SCALE GENOMIC DNA]</scope>
    <source>
        <strain evidence="8 9">CS-1</strain>
    </source>
</reference>
<dbReference type="InterPro" id="IPR011961">
    <property type="entry name" value="RimM"/>
</dbReference>
<dbReference type="Gene3D" id="2.40.30.60">
    <property type="entry name" value="RimM"/>
    <property type="match status" value="1"/>
</dbReference>
<dbReference type="InterPro" id="IPR011033">
    <property type="entry name" value="PRC_barrel-like_sf"/>
</dbReference>
<evidence type="ECO:0000313" key="8">
    <source>
        <dbReference type="EMBL" id="TLG76605.1"/>
    </source>
</evidence>
<evidence type="ECO:0000256" key="3">
    <source>
        <dbReference type="ARBA" id="ARBA00022552"/>
    </source>
</evidence>
<name>A0A5R8QF20_9FIRM</name>
<dbReference type="GO" id="GO:0043022">
    <property type="term" value="F:ribosome binding"/>
    <property type="evidence" value="ECO:0007669"/>
    <property type="project" value="InterPro"/>
</dbReference>
<keyword evidence="1 5" id="KW-0963">Cytoplasm</keyword>
<comment type="domain">
    <text evidence="5">The PRC barrel domain binds ribosomal protein uS19.</text>
</comment>
<proteinExistence type="inferred from homology"/>
<dbReference type="GO" id="GO:0042274">
    <property type="term" value="P:ribosomal small subunit biogenesis"/>
    <property type="evidence" value="ECO:0007669"/>
    <property type="project" value="UniProtKB-UniRule"/>
</dbReference>
<dbReference type="Proteomes" id="UP000306912">
    <property type="component" value="Unassembled WGS sequence"/>
</dbReference>
<evidence type="ECO:0000256" key="1">
    <source>
        <dbReference type="ARBA" id="ARBA00022490"/>
    </source>
</evidence>
<feature type="domain" description="RimM N-terminal" evidence="6">
    <location>
        <begin position="6"/>
        <end position="88"/>
    </location>
</feature>
<dbReference type="OrthoDB" id="9810331at2"/>
<evidence type="ECO:0000256" key="4">
    <source>
        <dbReference type="ARBA" id="ARBA00023186"/>
    </source>
</evidence>
<accession>A0A5R8QF20</accession>
<dbReference type="AlphaFoldDB" id="A0A5R8QF20"/>